<dbReference type="EMBL" id="QGKX02001521">
    <property type="protein sequence ID" value="KAF3509172.1"/>
    <property type="molecule type" value="Genomic_DNA"/>
</dbReference>
<dbReference type="AlphaFoldDB" id="A0A8S9P784"/>
<organism evidence="2 3">
    <name type="scientific">Brassica cretica</name>
    <name type="common">Mustard</name>
    <dbReference type="NCBI Taxonomy" id="69181"/>
    <lineage>
        <taxon>Eukaryota</taxon>
        <taxon>Viridiplantae</taxon>
        <taxon>Streptophyta</taxon>
        <taxon>Embryophyta</taxon>
        <taxon>Tracheophyta</taxon>
        <taxon>Spermatophyta</taxon>
        <taxon>Magnoliopsida</taxon>
        <taxon>eudicotyledons</taxon>
        <taxon>Gunneridae</taxon>
        <taxon>Pentapetalae</taxon>
        <taxon>rosids</taxon>
        <taxon>malvids</taxon>
        <taxon>Brassicales</taxon>
        <taxon>Brassicaceae</taxon>
        <taxon>Brassiceae</taxon>
        <taxon>Brassica</taxon>
    </lineage>
</organism>
<comment type="caution">
    <text evidence="2">The sequence shown here is derived from an EMBL/GenBank/DDBJ whole genome shotgun (WGS) entry which is preliminary data.</text>
</comment>
<accession>A0A8S9P784</accession>
<feature type="region of interest" description="Disordered" evidence="1">
    <location>
        <begin position="41"/>
        <end position="61"/>
    </location>
</feature>
<proteinExistence type="predicted"/>
<evidence type="ECO:0000313" key="3">
    <source>
        <dbReference type="Proteomes" id="UP000712600"/>
    </source>
</evidence>
<dbReference type="Proteomes" id="UP000712600">
    <property type="component" value="Unassembled WGS sequence"/>
</dbReference>
<evidence type="ECO:0000313" key="2">
    <source>
        <dbReference type="EMBL" id="KAF3509172.1"/>
    </source>
</evidence>
<evidence type="ECO:0000256" key="1">
    <source>
        <dbReference type="SAM" id="MobiDB-lite"/>
    </source>
</evidence>
<protein>
    <submittedName>
        <fullName evidence="2">Uncharacterized protein</fullName>
    </submittedName>
</protein>
<reference evidence="2" key="1">
    <citation type="submission" date="2019-12" db="EMBL/GenBank/DDBJ databases">
        <title>Genome sequencing and annotation of Brassica cretica.</title>
        <authorList>
            <person name="Studholme D.J."/>
            <person name="Sarris P."/>
        </authorList>
    </citation>
    <scope>NUCLEOTIDE SEQUENCE</scope>
    <source>
        <strain evidence="2">PFS-109/04</strain>
        <tissue evidence="2">Leaf</tissue>
    </source>
</reference>
<gene>
    <name evidence="2" type="ORF">F2Q69_00006898</name>
</gene>
<name>A0A8S9P784_BRACR</name>
<sequence length="159" mass="18153">MPKTASKRIKDPGIIAACHCGAEYETEYSASIETHTATSIDSVHTKLTDTPQEESVESRPDEWENDYYMPTMATHTMHTKTYDEDYEAERAIEQKATLDEEDRLLHHSSWKNKSLSIDIYVSIDNPIGISVDTPFALSIDYPIRISIDPLLVKLYVWVE</sequence>